<evidence type="ECO:0000256" key="1">
    <source>
        <dbReference type="SAM" id="MobiDB-lite"/>
    </source>
</evidence>
<feature type="compositionally biased region" description="Basic and acidic residues" evidence="1">
    <location>
        <begin position="43"/>
        <end position="58"/>
    </location>
</feature>
<evidence type="ECO:0008006" key="3">
    <source>
        <dbReference type="Google" id="ProtNLM"/>
    </source>
</evidence>
<dbReference type="EMBL" id="LR796423">
    <property type="protein sequence ID" value="CAB4143577.1"/>
    <property type="molecule type" value="Genomic_DNA"/>
</dbReference>
<accession>A0A6J5MCM5</accession>
<evidence type="ECO:0000313" key="2">
    <source>
        <dbReference type="EMBL" id="CAB4143577.1"/>
    </source>
</evidence>
<reference evidence="2" key="1">
    <citation type="submission" date="2020-04" db="EMBL/GenBank/DDBJ databases">
        <authorList>
            <person name="Chiriac C."/>
            <person name="Salcher M."/>
            <person name="Ghai R."/>
            <person name="Kavagutti S V."/>
        </authorList>
    </citation>
    <scope>NUCLEOTIDE SEQUENCE</scope>
</reference>
<organism evidence="2">
    <name type="scientific">uncultured Caudovirales phage</name>
    <dbReference type="NCBI Taxonomy" id="2100421"/>
    <lineage>
        <taxon>Viruses</taxon>
        <taxon>Duplodnaviria</taxon>
        <taxon>Heunggongvirae</taxon>
        <taxon>Uroviricota</taxon>
        <taxon>Caudoviricetes</taxon>
        <taxon>Peduoviridae</taxon>
        <taxon>Maltschvirus</taxon>
        <taxon>Maltschvirus maltsch</taxon>
    </lineage>
</organism>
<dbReference type="PROSITE" id="PS51257">
    <property type="entry name" value="PROKAR_LIPOPROTEIN"/>
    <property type="match status" value="1"/>
</dbReference>
<feature type="region of interest" description="Disordered" evidence="1">
    <location>
        <begin position="33"/>
        <end position="58"/>
    </location>
</feature>
<gene>
    <name evidence="2" type="ORF">UFOVP447_181</name>
</gene>
<name>A0A6J5MCM5_9CAUD</name>
<proteinExistence type="predicted"/>
<protein>
    <recommendedName>
        <fullName evidence="3">Lipoprotein</fullName>
    </recommendedName>
</protein>
<sequence length="58" mass="6459">MKYVGILLLAIMLSGCAGKTRLVPQAYMPEPPAILMQPPQELHTIKKEPKQEEAPKDD</sequence>